<gene>
    <name evidence="2" type="ORF">ACFYNZ_24050</name>
</gene>
<evidence type="ECO:0000313" key="3">
    <source>
        <dbReference type="Proteomes" id="UP001601197"/>
    </source>
</evidence>
<feature type="domain" description="DUF397" evidence="1">
    <location>
        <begin position="32"/>
        <end position="80"/>
    </location>
</feature>
<comment type="caution">
    <text evidence="2">The sequence shown here is derived from an EMBL/GenBank/DDBJ whole genome shotgun (WGS) entry which is preliminary data.</text>
</comment>
<accession>A0ABW6L0V6</accession>
<keyword evidence="3" id="KW-1185">Reference proteome</keyword>
<evidence type="ECO:0000313" key="2">
    <source>
        <dbReference type="EMBL" id="MFE9172513.1"/>
    </source>
</evidence>
<dbReference type="InterPro" id="IPR007278">
    <property type="entry name" value="DUF397"/>
</dbReference>
<protein>
    <submittedName>
        <fullName evidence="2">DUF397 domain-containing protein</fullName>
    </submittedName>
</protein>
<reference evidence="2 3" key="1">
    <citation type="submission" date="2024-10" db="EMBL/GenBank/DDBJ databases">
        <title>The Natural Products Discovery Center: Release of the First 8490 Sequenced Strains for Exploring Actinobacteria Biosynthetic Diversity.</title>
        <authorList>
            <person name="Kalkreuter E."/>
            <person name="Kautsar S.A."/>
            <person name="Yang D."/>
            <person name="Bader C.D."/>
            <person name="Teijaro C.N."/>
            <person name="Fluegel L."/>
            <person name="Davis C.M."/>
            <person name="Simpson J.R."/>
            <person name="Lauterbach L."/>
            <person name="Steele A.D."/>
            <person name="Gui C."/>
            <person name="Meng S."/>
            <person name="Li G."/>
            <person name="Viehrig K."/>
            <person name="Ye F."/>
            <person name="Su P."/>
            <person name="Kiefer A.F."/>
            <person name="Nichols A."/>
            <person name="Cepeda A.J."/>
            <person name="Yan W."/>
            <person name="Fan B."/>
            <person name="Jiang Y."/>
            <person name="Adhikari A."/>
            <person name="Zheng C.-J."/>
            <person name="Schuster L."/>
            <person name="Cowan T.M."/>
            <person name="Smanski M.J."/>
            <person name="Chevrette M.G."/>
            <person name="De Carvalho L.P.S."/>
            <person name="Shen B."/>
        </authorList>
    </citation>
    <scope>NUCLEOTIDE SEQUENCE [LARGE SCALE GENOMIC DNA]</scope>
    <source>
        <strain evidence="2 3">NPDC007147</strain>
    </source>
</reference>
<evidence type="ECO:0000259" key="1">
    <source>
        <dbReference type="Pfam" id="PF04149"/>
    </source>
</evidence>
<proteinExistence type="predicted"/>
<dbReference type="Proteomes" id="UP001601197">
    <property type="component" value="Unassembled WGS sequence"/>
</dbReference>
<name>A0ABW6L0V6_9ACTN</name>
<dbReference type="Pfam" id="PF04149">
    <property type="entry name" value="DUF397"/>
    <property type="match status" value="2"/>
</dbReference>
<dbReference type="RefSeq" id="WP_388350115.1">
    <property type="nucleotide sequence ID" value="NZ_JBIAFJ010000023.1"/>
</dbReference>
<dbReference type="EMBL" id="JBIAFJ010000023">
    <property type="protein sequence ID" value="MFE9172513.1"/>
    <property type="molecule type" value="Genomic_DNA"/>
</dbReference>
<sequence>MTLKPYDGANPDSTWIKSSYSTADGPDCVEVAWRKSSYSTDEGPDCVEVAAVPDRILVRDSKNPHGPRLALAPTAWATFLPYASGS</sequence>
<organism evidence="2 3">
    <name type="scientific">Streptomyces kebangsaanensis</name>
    <dbReference type="NCBI Taxonomy" id="864058"/>
    <lineage>
        <taxon>Bacteria</taxon>
        <taxon>Bacillati</taxon>
        <taxon>Actinomycetota</taxon>
        <taxon>Actinomycetes</taxon>
        <taxon>Kitasatosporales</taxon>
        <taxon>Streptomycetaceae</taxon>
        <taxon>Streptomyces</taxon>
    </lineage>
</organism>
<feature type="domain" description="DUF397" evidence="1">
    <location>
        <begin position="14"/>
        <end position="31"/>
    </location>
</feature>